<organism evidence="2 3">
    <name type="scientific">Aquipuribacter nitratireducens</name>
    <dbReference type="NCBI Taxonomy" id="650104"/>
    <lineage>
        <taxon>Bacteria</taxon>
        <taxon>Bacillati</taxon>
        <taxon>Actinomycetota</taxon>
        <taxon>Actinomycetes</taxon>
        <taxon>Micrococcales</taxon>
        <taxon>Intrasporangiaceae</taxon>
        <taxon>Aquipuribacter</taxon>
    </lineage>
</organism>
<sequence length="209" mass="22007">MSEQARPPRRGARGTALDMVRSLAVILVLVAGVLVLAPMPGEVRQPAVDTTVALAAADAARAEVGLEPVLPLGGPAPEGAAAATPSGQAVTVVTLGEGWQVDYARSQVVEDVPTWRVGLLSPDDRRVDVEQARDVTERWLARADDASVLDAAEPLEVGGTTWWRYTRGDDRTTYRFDGPAGTTTLVHAADDVPALVDVVEAVSPVLNGR</sequence>
<dbReference type="Proteomes" id="UP001596122">
    <property type="component" value="Unassembled WGS sequence"/>
</dbReference>
<evidence type="ECO:0000256" key="1">
    <source>
        <dbReference type="SAM" id="Phobius"/>
    </source>
</evidence>
<evidence type="ECO:0000313" key="3">
    <source>
        <dbReference type="Proteomes" id="UP001596122"/>
    </source>
</evidence>
<feature type="transmembrane region" description="Helical" evidence="1">
    <location>
        <begin position="20"/>
        <end position="39"/>
    </location>
</feature>
<dbReference type="RefSeq" id="WP_340267775.1">
    <property type="nucleotide sequence ID" value="NZ_JBBEOG010000002.1"/>
</dbReference>
<evidence type="ECO:0000313" key="2">
    <source>
        <dbReference type="EMBL" id="MFC5380706.1"/>
    </source>
</evidence>
<dbReference type="EMBL" id="JBHSLD010000007">
    <property type="protein sequence ID" value="MFC5380706.1"/>
    <property type="molecule type" value="Genomic_DNA"/>
</dbReference>
<proteinExistence type="predicted"/>
<gene>
    <name evidence="2" type="ORF">ACFPJ6_07885</name>
</gene>
<keyword evidence="1" id="KW-0472">Membrane</keyword>
<keyword evidence="1" id="KW-1133">Transmembrane helix</keyword>
<keyword evidence="3" id="KW-1185">Reference proteome</keyword>
<name>A0ABW0GR18_9MICO</name>
<dbReference type="Pfam" id="PF14030">
    <property type="entry name" value="DUF4245"/>
    <property type="match status" value="1"/>
</dbReference>
<dbReference type="InterPro" id="IPR025339">
    <property type="entry name" value="DUF4245"/>
</dbReference>
<protein>
    <submittedName>
        <fullName evidence="2">DUF4245 family protein</fullName>
    </submittedName>
</protein>
<accession>A0ABW0GR18</accession>
<comment type="caution">
    <text evidence="2">The sequence shown here is derived from an EMBL/GenBank/DDBJ whole genome shotgun (WGS) entry which is preliminary data.</text>
</comment>
<reference evidence="3" key="1">
    <citation type="journal article" date="2019" name="Int. J. Syst. Evol. Microbiol.">
        <title>The Global Catalogue of Microorganisms (GCM) 10K type strain sequencing project: providing services to taxonomists for standard genome sequencing and annotation.</title>
        <authorList>
            <consortium name="The Broad Institute Genomics Platform"/>
            <consortium name="The Broad Institute Genome Sequencing Center for Infectious Disease"/>
            <person name="Wu L."/>
            <person name="Ma J."/>
        </authorList>
    </citation>
    <scope>NUCLEOTIDE SEQUENCE [LARGE SCALE GENOMIC DNA]</scope>
    <source>
        <strain evidence="3">CCUG 43114</strain>
    </source>
</reference>
<keyword evidence="1" id="KW-0812">Transmembrane</keyword>